<proteinExistence type="predicted"/>
<keyword evidence="2" id="KW-1185">Reference proteome</keyword>
<gene>
    <name evidence="1" type="ORF">HAX54_051766</name>
</gene>
<dbReference type="EMBL" id="JACEIK010000928">
    <property type="protein sequence ID" value="MCD7463954.1"/>
    <property type="molecule type" value="Genomic_DNA"/>
</dbReference>
<organism evidence="1 2">
    <name type="scientific">Datura stramonium</name>
    <name type="common">Jimsonweed</name>
    <name type="synonym">Common thornapple</name>
    <dbReference type="NCBI Taxonomy" id="4076"/>
    <lineage>
        <taxon>Eukaryota</taxon>
        <taxon>Viridiplantae</taxon>
        <taxon>Streptophyta</taxon>
        <taxon>Embryophyta</taxon>
        <taxon>Tracheophyta</taxon>
        <taxon>Spermatophyta</taxon>
        <taxon>Magnoliopsida</taxon>
        <taxon>eudicotyledons</taxon>
        <taxon>Gunneridae</taxon>
        <taxon>Pentapetalae</taxon>
        <taxon>asterids</taxon>
        <taxon>lamiids</taxon>
        <taxon>Solanales</taxon>
        <taxon>Solanaceae</taxon>
        <taxon>Solanoideae</taxon>
        <taxon>Datureae</taxon>
        <taxon>Datura</taxon>
    </lineage>
</organism>
<protein>
    <submittedName>
        <fullName evidence="1">Uncharacterized protein</fullName>
    </submittedName>
</protein>
<evidence type="ECO:0000313" key="1">
    <source>
        <dbReference type="EMBL" id="MCD7463954.1"/>
    </source>
</evidence>
<comment type="caution">
    <text evidence="1">The sequence shown here is derived from an EMBL/GenBank/DDBJ whole genome shotgun (WGS) entry which is preliminary data.</text>
</comment>
<accession>A0ABS8SYY2</accession>
<evidence type="ECO:0000313" key="2">
    <source>
        <dbReference type="Proteomes" id="UP000823775"/>
    </source>
</evidence>
<name>A0ABS8SYY2_DATST</name>
<dbReference type="Proteomes" id="UP000823775">
    <property type="component" value="Unassembled WGS sequence"/>
</dbReference>
<reference evidence="1 2" key="1">
    <citation type="journal article" date="2021" name="BMC Genomics">
        <title>Datura genome reveals duplications of psychoactive alkaloid biosynthetic genes and high mutation rate following tissue culture.</title>
        <authorList>
            <person name="Rajewski A."/>
            <person name="Carter-House D."/>
            <person name="Stajich J."/>
            <person name="Litt A."/>
        </authorList>
    </citation>
    <scope>NUCLEOTIDE SEQUENCE [LARGE SCALE GENOMIC DNA]</scope>
    <source>
        <strain evidence="1">AR-01</strain>
    </source>
</reference>
<sequence length="168" mass="19459">MQRVELVYFTFGTESWFLICEDFGSCRGTQNVVLDCVLFQLVKHLQAPSSGSEGRWWTDAQRRQCILGKLAGLDFLMRQEPAAGFFSAYKQLVYLFSLISRRFGQRHLGFLLPNRRLETKVSHRGFHYHYCHQEKFESSQSYYEDEIVEFISSSGCGNGDDVGTEETR</sequence>